<reference evidence="1" key="1">
    <citation type="submission" date="2021-06" db="EMBL/GenBank/DDBJ databases">
        <title>Parelaphostrongylus tenuis whole genome reference sequence.</title>
        <authorList>
            <person name="Garwood T.J."/>
            <person name="Larsen P.A."/>
            <person name="Fountain-Jones N.M."/>
            <person name="Garbe J.R."/>
            <person name="Macchietto M.G."/>
            <person name="Kania S.A."/>
            <person name="Gerhold R.W."/>
            <person name="Richards J.E."/>
            <person name="Wolf T.M."/>
        </authorList>
    </citation>
    <scope>NUCLEOTIDE SEQUENCE</scope>
    <source>
        <strain evidence="1">MNPRO001-30</strain>
        <tissue evidence="1">Meninges</tissue>
    </source>
</reference>
<dbReference type="AlphaFoldDB" id="A0AAD5MH20"/>
<accession>A0AAD5MH20</accession>
<evidence type="ECO:0000313" key="2">
    <source>
        <dbReference type="Proteomes" id="UP001196413"/>
    </source>
</evidence>
<keyword evidence="2" id="KW-1185">Reference proteome</keyword>
<name>A0AAD5MH20_PARTN</name>
<dbReference type="Proteomes" id="UP001196413">
    <property type="component" value="Unassembled WGS sequence"/>
</dbReference>
<sequence length="73" mass="8166">MMLYGGKSTSMEETILAEAAGHIKFLVIALQEAKIMEMGVNQWDVGTVVIRGVKLLIQRIEGVDFVVYPYDFT</sequence>
<proteinExistence type="predicted"/>
<gene>
    <name evidence="1" type="ORF">KIN20_016832</name>
</gene>
<comment type="caution">
    <text evidence="1">The sequence shown here is derived from an EMBL/GenBank/DDBJ whole genome shotgun (WGS) entry which is preliminary data.</text>
</comment>
<dbReference type="EMBL" id="JAHQIW010003375">
    <property type="protein sequence ID" value="KAJ1358412.1"/>
    <property type="molecule type" value="Genomic_DNA"/>
</dbReference>
<protein>
    <submittedName>
        <fullName evidence="1">Uncharacterized protein</fullName>
    </submittedName>
</protein>
<organism evidence="1 2">
    <name type="scientific">Parelaphostrongylus tenuis</name>
    <name type="common">Meningeal worm</name>
    <dbReference type="NCBI Taxonomy" id="148309"/>
    <lineage>
        <taxon>Eukaryota</taxon>
        <taxon>Metazoa</taxon>
        <taxon>Ecdysozoa</taxon>
        <taxon>Nematoda</taxon>
        <taxon>Chromadorea</taxon>
        <taxon>Rhabditida</taxon>
        <taxon>Rhabditina</taxon>
        <taxon>Rhabditomorpha</taxon>
        <taxon>Strongyloidea</taxon>
        <taxon>Metastrongylidae</taxon>
        <taxon>Parelaphostrongylus</taxon>
    </lineage>
</organism>
<evidence type="ECO:0000313" key="1">
    <source>
        <dbReference type="EMBL" id="KAJ1358412.1"/>
    </source>
</evidence>